<gene>
    <name evidence="2" type="ORF">BAOM_2617</name>
</gene>
<organism evidence="2 3">
    <name type="scientific">Peribacillus asahii</name>
    <dbReference type="NCBI Taxonomy" id="228899"/>
    <lineage>
        <taxon>Bacteria</taxon>
        <taxon>Bacillati</taxon>
        <taxon>Bacillota</taxon>
        <taxon>Bacilli</taxon>
        <taxon>Bacillales</taxon>
        <taxon>Bacillaceae</taxon>
        <taxon>Peribacillus</taxon>
    </lineage>
</organism>
<dbReference type="KEGG" id="pasa:BAOM_2617"/>
<dbReference type="AlphaFoldDB" id="A0A3T0KS46"/>
<sequence length="40" mass="4493">MSIEEFYEDPHEGVEYTIDNNGEVSVPPGQLDMEDAAVKH</sequence>
<protein>
    <submittedName>
        <fullName evidence="2">Uncharacterized protein</fullName>
    </submittedName>
</protein>
<accession>A0A3T0KS46</accession>
<name>A0A3T0KS46_9BACI</name>
<evidence type="ECO:0000313" key="3">
    <source>
        <dbReference type="Proteomes" id="UP000283095"/>
    </source>
</evidence>
<evidence type="ECO:0000256" key="1">
    <source>
        <dbReference type="SAM" id="MobiDB-lite"/>
    </source>
</evidence>
<feature type="region of interest" description="Disordered" evidence="1">
    <location>
        <begin position="1"/>
        <end position="40"/>
    </location>
</feature>
<dbReference type="Proteomes" id="UP000283095">
    <property type="component" value="Chromosome"/>
</dbReference>
<evidence type="ECO:0000313" key="2">
    <source>
        <dbReference type="EMBL" id="AZV43226.1"/>
    </source>
</evidence>
<dbReference type="EMBL" id="CP026095">
    <property type="protein sequence ID" value="AZV43226.1"/>
    <property type="molecule type" value="Genomic_DNA"/>
</dbReference>
<reference evidence="2 3" key="1">
    <citation type="submission" date="2018-01" db="EMBL/GenBank/DDBJ databases">
        <title>Bacillus asahii Genome sequencing and assembly.</title>
        <authorList>
            <person name="Jiang H."/>
            <person name="Feng Y."/>
            <person name="Zhao F."/>
            <person name="Lin X."/>
        </authorList>
    </citation>
    <scope>NUCLEOTIDE SEQUENCE [LARGE SCALE GENOMIC DNA]</scope>
    <source>
        <strain evidence="2 3">OM18</strain>
    </source>
</reference>
<proteinExistence type="predicted"/>